<sequence>MYTEVKELINFLAIYMHHRIPRRRICLFMESYGNHLAGRFAENWKLEEPKCGESERTLVIKMGNCLNESFSTIATSIGIVEKDLAGCFPSPMFLYCNPGEVQCRVVNYAQIITVWTGDVNADVNYTSVPAGIASHCDTPNALDNVLGGSNCNHLSEANHNYLVSKGKELRSERSIPLQLVSLMDDSASHLLQSGCFLESKVPPFLFCYTTKENSTFTARSFADTRFGSHRLRPDHQAMRRIQKSAAFLAMASDNVPLGRDEESAQCAVNPTRNSFHDNHPCGKSSFPSTTAPPLPLTSPMAANASIGQGTCDSSVKAPASALNEAVVSNECGRFLPKPSFSNSQPEFNGRDTGYAANQFYPFATAMGTDNDFNPWNYPAAARGRNSDERATCDERGNFSLAYPCYSETSPNNNYSLYSFETGGIWHYNLDQQDATGPRRTNQNEPISKTLSVLSLCNVDHMPSENSEKQIRYSASNNSDITQLQYDVRRMSVSDVAVPKSPTVASRHTKTC</sequence>
<evidence type="ECO:0000313" key="4">
    <source>
        <dbReference type="EMBL" id="VDK87676.1"/>
    </source>
</evidence>
<feature type="domain" description="Anti-proliferative protein" evidence="3">
    <location>
        <begin position="1"/>
        <end position="108"/>
    </location>
</feature>
<dbReference type="SMART" id="SM00099">
    <property type="entry name" value="btg1"/>
    <property type="match status" value="1"/>
</dbReference>
<dbReference type="STRING" id="42156.A0A3P6TI06"/>
<dbReference type="EMBL" id="UYRX01001010">
    <property type="protein sequence ID" value="VDK87676.1"/>
    <property type="molecule type" value="Genomic_DNA"/>
</dbReference>
<dbReference type="InterPro" id="IPR036054">
    <property type="entry name" value="BTG-like_sf"/>
</dbReference>
<protein>
    <recommendedName>
        <fullName evidence="3">Anti-proliferative protein domain-containing protein</fullName>
    </recommendedName>
</protein>
<keyword evidence="5" id="KW-1185">Reference proteome</keyword>
<dbReference type="GO" id="GO:0005737">
    <property type="term" value="C:cytoplasm"/>
    <property type="evidence" value="ECO:0007669"/>
    <property type="project" value="TreeGrafter"/>
</dbReference>
<dbReference type="OMA" id="VANDNTY"/>
<dbReference type="OrthoDB" id="19928at2759"/>
<dbReference type="InterPro" id="IPR015676">
    <property type="entry name" value="Tob1/2"/>
</dbReference>
<proteinExistence type="inferred from homology"/>
<name>A0A3P6TI06_LITSI</name>
<dbReference type="Proteomes" id="UP000277928">
    <property type="component" value="Unassembled WGS sequence"/>
</dbReference>
<organism evidence="4 5">
    <name type="scientific">Litomosoides sigmodontis</name>
    <name type="common">Filarial nematode worm</name>
    <dbReference type="NCBI Taxonomy" id="42156"/>
    <lineage>
        <taxon>Eukaryota</taxon>
        <taxon>Metazoa</taxon>
        <taxon>Ecdysozoa</taxon>
        <taxon>Nematoda</taxon>
        <taxon>Chromadorea</taxon>
        <taxon>Rhabditida</taxon>
        <taxon>Spirurina</taxon>
        <taxon>Spiruromorpha</taxon>
        <taxon>Filarioidea</taxon>
        <taxon>Onchocercidae</taxon>
        <taxon>Litomosoides</taxon>
    </lineage>
</organism>
<reference evidence="4 5" key="1">
    <citation type="submission" date="2018-08" db="EMBL/GenBank/DDBJ databases">
        <authorList>
            <person name="Laetsch R D."/>
            <person name="Stevens L."/>
            <person name="Kumar S."/>
            <person name="Blaxter L. M."/>
        </authorList>
    </citation>
    <scope>NUCLEOTIDE SEQUENCE [LARGE SCALE GENOMIC DNA]</scope>
</reference>
<dbReference type="InterPro" id="IPR002087">
    <property type="entry name" value="Anti_prolifrtn"/>
</dbReference>
<dbReference type="PANTHER" id="PTHR17537">
    <property type="entry name" value="TRANSDUCER OF ERBB2 TOB"/>
    <property type="match status" value="1"/>
</dbReference>
<evidence type="ECO:0000256" key="2">
    <source>
        <dbReference type="ARBA" id="ARBA00022553"/>
    </source>
</evidence>
<dbReference type="PANTHER" id="PTHR17537:SF5">
    <property type="entry name" value="TRANSDUCER OF ERBB2, ISOFORM A"/>
    <property type="match status" value="1"/>
</dbReference>
<dbReference type="GO" id="GO:0003714">
    <property type="term" value="F:transcription corepressor activity"/>
    <property type="evidence" value="ECO:0007669"/>
    <property type="project" value="TreeGrafter"/>
</dbReference>
<comment type="similarity">
    <text evidence="1">Belongs to the BTG family.</text>
</comment>
<dbReference type="GO" id="GO:0005634">
    <property type="term" value="C:nucleus"/>
    <property type="evidence" value="ECO:0007669"/>
    <property type="project" value="TreeGrafter"/>
</dbReference>
<evidence type="ECO:0000313" key="5">
    <source>
        <dbReference type="Proteomes" id="UP000277928"/>
    </source>
</evidence>
<evidence type="ECO:0000256" key="1">
    <source>
        <dbReference type="ARBA" id="ARBA00007989"/>
    </source>
</evidence>
<dbReference type="Pfam" id="PF07742">
    <property type="entry name" value="BTG"/>
    <property type="match status" value="1"/>
</dbReference>
<accession>A0A3P6TI06</accession>
<dbReference type="Gene3D" id="3.90.640.90">
    <property type="entry name" value="Anti-proliferative protein, N-terminal domain"/>
    <property type="match status" value="1"/>
</dbReference>
<dbReference type="AlphaFoldDB" id="A0A3P6TI06"/>
<keyword evidence="2" id="KW-0597">Phosphoprotein</keyword>
<dbReference type="SUPFAM" id="SSF160696">
    <property type="entry name" value="BTG domain-like"/>
    <property type="match status" value="1"/>
</dbReference>
<evidence type="ECO:0000259" key="3">
    <source>
        <dbReference type="SMART" id="SM00099"/>
    </source>
</evidence>
<gene>
    <name evidence="4" type="ORF">NLS_LOCUS8277</name>
</gene>